<comment type="similarity">
    <text evidence="1">Belongs to the short-chain dehydrogenases/reductases (SDR) family.</text>
</comment>
<evidence type="ECO:0000313" key="2">
    <source>
        <dbReference type="EMBL" id="KAF9756343.1"/>
    </source>
</evidence>
<proteinExistence type="inferred from homology"/>
<organism evidence="2 3">
    <name type="scientific">Bionectria ochroleuca</name>
    <name type="common">Gliocladium roseum</name>
    <dbReference type="NCBI Taxonomy" id="29856"/>
    <lineage>
        <taxon>Eukaryota</taxon>
        <taxon>Fungi</taxon>
        <taxon>Dikarya</taxon>
        <taxon>Ascomycota</taxon>
        <taxon>Pezizomycotina</taxon>
        <taxon>Sordariomycetes</taxon>
        <taxon>Hypocreomycetidae</taxon>
        <taxon>Hypocreales</taxon>
        <taxon>Bionectriaceae</taxon>
        <taxon>Clonostachys</taxon>
    </lineage>
</organism>
<evidence type="ECO:0000256" key="1">
    <source>
        <dbReference type="ARBA" id="ARBA00006484"/>
    </source>
</evidence>
<name>A0A8H7TT87_BIOOC</name>
<dbReference type="PANTHER" id="PTHR43544">
    <property type="entry name" value="SHORT-CHAIN DEHYDROGENASE/REDUCTASE"/>
    <property type="match status" value="1"/>
</dbReference>
<gene>
    <name evidence="2" type="ORF">IM811_007287</name>
</gene>
<reference evidence="2" key="1">
    <citation type="submission" date="2020-10" db="EMBL/GenBank/DDBJ databases">
        <title>High-Quality Genome Resource of Clonostachys rosea strain S41 by Oxford Nanopore Long-Read Sequencing.</title>
        <authorList>
            <person name="Wang H."/>
        </authorList>
    </citation>
    <scope>NUCLEOTIDE SEQUENCE</scope>
    <source>
        <strain evidence="2">S41</strain>
    </source>
</reference>
<dbReference type="Gene3D" id="3.40.50.720">
    <property type="entry name" value="NAD(P)-binding Rossmann-like Domain"/>
    <property type="match status" value="1"/>
</dbReference>
<dbReference type="CDD" id="cd05233">
    <property type="entry name" value="SDR_c"/>
    <property type="match status" value="1"/>
</dbReference>
<dbReference type="InterPro" id="IPR002347">
    <property type="entry name" value="SDR_fam"/>
</dbReference>
<sequence>MSANSQSKSAFVTRLPREVRDAIYLELWRLKGLRQHIVSHRNHENADPELLDGISAAGDAWPTSSIHYQKRLASPWHNHWECGEEIEKIHGENFVMTPSTSGFGCWKPPVPQMKPQGKLKRFLGKFKHKISQYRTAGDRSTPDGDDLSPYIPMLLSCKLLSSECLKSLYESTTFVFTDILALQRFIGACQPNVTVEIRADNENRPTGFLKYARNLELTVTPVFHLDVSCFMKHEIASTENFHNPYDFHWLKLGQFENLTSIKIWASARDFRLYNESSDVNWETLNELDIEGLKKFFSALANLQEVLVSSPLGKEIEPEDGFQKSIVMQRVATQLLALSPELVEPIIADLPLHKALELLSGPSESSPLQESLLVTGQLSPLAYSFIRSPAWRHVFTSEERTERLLLIWEASKNFFRLQTGRSYMQLLKSHEYGWRRSELLRAGADQLQGPEVLDQMSKGLFNLVPGLDVKHKEGERIAPSNAYMKAVFALLRDPKEVYQSDHEKDVHVNASFDKTYNTRGGEWDPKDFLAMVKPLCEAWDLLKSLWATELESLADLYDQFPTMLKAAFAPQLAHTPLNVQHMPKKLRFVAKQIPNRCLRDAIGSRKRGSNSSYFSFPHHYLLPYDWCLRLFIIVLQDKRPEIPRTLAADVDRATAGLDFIHEYSADREQYPRFKGSKDDARHMELIVHYDQDTVRPTPIAELDWLTSFLSVVKWMTEEYPALADHLRQPVARIYRVAKGRGQKKLLFETSDYDRFADAIPAAEVAIYLKKDLNLASRPLVAQDDHCLPSLLAFHMPDFSSRQAQQIAAHLGPKPGLAIELQQVVYENTLGKIQRHFQKRPPSPKRGVSDGESLVHQILENNNRDSAVHTAQMSPGSWWSSVVKRYVDVVPRKPRSLSCYICRHSMSGKRGFHPIFSAMCNACGDFNLAGSRMSLPEMLDLRGKTALITGGRVNLGFSTALRLLRCGAKVIVSSRYPHDTLVRYQTQPDSDSWIKNRLRVVGADFRTARDAFALAAEVKNILVTWSTGDSASPLLDILINNAAQTLTDGEAKETTAVKRESNLHLSLPAHPALPETSYTPRIGGGAPEGFLEGRTQQALQSANTSTSVIQPVPEKSSWVQDMSEIPYADIITAQAVNAFVPLILIRELLPVMSHGEIREQQSGHIINVSSREGIFEASRNHSAKKGTHVHTNMSKAALNMITETEAGPAWRSHGVAMNTVDPGYMSASPEMEDLYGGVRPLSWEDGAGRVLWPVAMAFGEEKTVIWGRFLKHYGTVSVTAGLR</sequence>
<comment type="caution">
    <text evidence="2">The sequence shown here is derived from an EMBL/GenBank/DDBJ whole genome shotgun (WGS) entry which is preliminary data.</text>
</comment>
<dbReference type="GO" id="GO:0016491">
    <property type="term" value="F:oxidoreductase activity"/>
    <property type="evidence" value="ECO:0007669"/>
    <property type="project" value="TreeGrafter"/>
</dbReference>
<dbReference type="EMBL" id="JADCTT010000002">
    <property type="protein sequence ID" value="KAF9756343.1"/>
    <property type="molecule type" value="Genomic_DNA"/>
</dbReference>
<dbReference type="SUPFAM" id="SSF51735">
    <property type="entry name" value="NAD(P)-binding Rossmann-fold domains"/>
    <property type="match status" value="1"/>
</dbReference>
<dbReference type="InterPro" id="IPR036291">
    <property type="entry name" value="NAD(P)-bd_dom_sf"/>
</dbReference>
<dbReference type="GO" id="GO:0005737">
    <property type="term" value="C:cytoplasm"/>
    <property type="evidence" value="ECO:0007669"/>
    <property type="project" value="TreeGrafter"/>
</dbReference>
<dbReference type="Proteomes" id="UP000616885">
    <property type="component" value="Unassembled WGS sequence"/>
</dbReference>
<dbReference type="Pfam" id="PF00106">
    <property type="entry name" value="adh_short"/>
    <property type="match status" value="1"/>
</dbReference>
<evidence type="ECO:0000313" key="3">
    <source>
        <dbReference type="Proteomes" id="UP000616885"/>
    </source>
</evidence>
<dbReference type="PANTHER" id="PTHR43544:SF2">
    <property type="entry name" value="OXIDOREDUCTASE"/>
    <property type="match status" value="1"/>
</dbReference>
<protein>
    <submittedName>
        <fullName evidence="2">Uncharacterized protein</fullName>
    </submittedName>
</protein>
<dbReference type="PRINTS" id="PR00081">
    <property type="entry name" value="GDHRDH"/>
</dbReference>
<dbReference type="InterPro" id="IPR051468">
    <property type="entry name" value="Fungal_SecMetab_SDRs"/>
</dbReference>
<accession>A0A8H7TT87</accession>